<dbReference type="PANTHER" id="PTHR33116:SF67">
    <property type="entry name" value="REVERSE TRANSCRIPTASE"/>
    <property type="match status" value="1"/>
</dbReference>
<dbReference type="OMA" id="ISHIYLE"/>
<sequence>MVFSKRFIGLIFGIVSNNWYSVLVNGQLHGFFMSSREVKQGDRLSPTLFILAVEKMSRGLNALHQNLYFCGFGFPKWSPKINLLAYADDTIIFSSSDATSLRLIMEVLNAYEAAPGQLINKSKSAIYVHHSTSDEVLRKIEGITGIGRNDFPFIYLGCPIFYSMRRMDYYEGLITKVLDKLQTWKGKLLSIGGRAVLISSVLQSMPTHLLSVVNPPANVINKLHKLFARFFWSSSVEGKARHWASWDTLCLPKEEWGVGFRSLHDMSKALFCKLWWNFRTKPSLWSSFISQKYCKKLNDTVVPWKYGSHVWRKMLECLGALYFVTPPDFIVDESIQNVNEVTVEGQWDEGKLRQLLPEDLTLHMLESIASSRVWSYLFSYAGLSLEGLSLHQAIVKCWTWQSLIKARKPGITSVPFRWPDMLKMMEDYTPNLKFNKVLWEFQIPGWTKINTDGASRGNPGRSSIGYCLRNEHADMIFGCGKEIQETTNTQAEIKAILEALQYSRTVGIFNVWVQIDSMLLKRVIEGIWKPPWVIDKEAKEIRQLLTTMNGMISHIYLEVNKVADHLTNYALDQGNTQCHSFYQLDTQGMRLINGDKMQCPYLRVKVSRQ</sequence>
<dbReference type="InterPro" id="IPR044730">
    <property type="entry name" value="RNase_H-like_dom_plant"/>
</dbReference>
<evidence type="ECO:0000259" key="2">
    <source>
        <dbReference type="PROSITE" id="PS50879"/>
    </source>
</evidence>
<dbReference type="OrthoDB" id="1304301at2759"/>
<evidence type="ECO:0000313" key="3">
    <source>
        <dbReference type="RefSeq" id="XP_016488386.1"/>
    </source>
</evidence>
<dbReference type="Pfam" id="PF13456">
    <property type="entry name" value="RVT_3"/>
    <property type="match status" value="1"/>
</dbReference>
<gene>
    <name evidence="3" type="primary">LOC107808384</name>
</gene>
<dbReference type="PROSITE" id="PS50878">
    <property type="entry name" value="RT_POL"/>
    <property type="match status" value="1"/>
</dbReference>
<name>A0A1S4BHQ2_TOBAC</name>
<dbReference type="KEGG" id="nta:107808384"/>
<dbReference type="SUPFAM" id="SSF56672">
    <property type="entry name" value="DNA/RNA polymerases"/>
    <property type="match status" value="1"/>
</dbReference>
<reference evidence="3" key="1">
    <citation type="submission" date="2025-08" db="UniProtKB">
        <authorList>
            <consortium name="RefSeq"/>
        </authorList>
    </citation>
    <scope>IDENTIFICATION</scope>
</reference>
<feature type="domain" description="RNase H type-1" evidence="2">
    <location>
        <begin position="443"/>
        <end position="572"/>
    </location>
</feature>
<accession>A0A1S4BHQ2</accession>
<dbReference type="SMR" id="A0A1S4BHQ2"/>
<dbReference type="GO" id="GO:0003676">
    <property type="term" value="F:nucleic acid binding"/>
    <property type="evidence" value="ECO:0007669"/>
    <property type="project" value="InterPro"/>
</dbReference>
<dbReference type="PANTHER" id="PTHR33116">
    <property type="entry name" value="REVERSE TRANSCRIPTASE ZINC-BINDING DOMAIN-CONTAINING PROTEIN-RELATED-RELATED"/>
    <property type="match status" value="1"/>
</dbReference>
<dbReference type="SUPFAM" id="SSF53098">
    <property type="entry name" value="Ribonuclease H-like"/>
    <property type="match status" value="1"/>
</dbReference>
<dbReference type="AlphaFoldDB" id="A0A1S4BHQ2"/>
<protein>
    <submittedName>
        <fullName evidence="3">Uncharacterized protein</fullName>
    </submittedName>
</protein>
<dbReference type="InterPro" id="IPR043502">
    <property type="entry name" value="DNA/RNA_pol_sf"/>
</dbReference>
<organism evidence="3">
    <name type="scientific">Nicotiana tabacum</name>
    <name type="common">Common tobacco</name>
    <dbReference type="NCBI Taxonomy" id="4097"/>
    <lineage>
        <taxon>Eukaryota</taxon>
        <taxon>Viridiplantae</taxon>
        <taxon>Streptophyta</taxon>
        <taxon>Embryophyta</taxon>
        <taxon>Tracheophyta</taxon>
        <taxon>Spermatophyta</taxon>
        <taxon>Magnoliopsida</taxon>
        <taxon>eudicotyledons</taxon>
        <taxon>Gunneridae</taxon>
        <taxon>Pentapetalae</taxon>
        <taxon>asterids</taxon>
        <taxon>lamiids</taxon>
        <taxon>Solanales</taxon>
        <taxon>Solanaceae</taxon>
        <taxon>Nicotianoideae</taxon>
        <taxon>Nicotianeae</taxon>
        <taxon>Nicotiana</taxon>
    </lineage>
</organism>
<dbReference type="InterPro" id="IPR000477">
    <property type="entry name" value="RT_dom"/>
</dbReference>
<feature type="domain" description="Reverse transcriptase" evidence="1">
    <location>
        <begin position="1"/>
        <end position="160"/>
    </location>
</feature>
<proteinExistence type="predicted"/>
<dbReference type="Pfam" id="PF00078">
    <property type="entry name" value="RVT_1"/>
    <property type="match status" value="1"/>
</dbReference>
<dbReference type="InterPro" id="IPR002156">
    <property type="entry name" value="RNaseH_domain"/>
</dbReference>
<dbReference type="InterPro" id="IPR036397">
    <property type="entry name" value="RNaseH_sf"/>
</dbReference>
<dbReference type="CDD" id="cd06222">
    <property type="entry name" value="RNase_H_like"/>
    <property type="match status" value="1"/>
</dbReference>
<dbReference type="GO" id="GO:0004523">
    <property type="term" value="F:RNA-DNA hybrid ribonuclease activity"/>
    <property type="evidence" value="ECO:0007669"/>
    <property type="project" value="InterPro"/>
</dbReference>
<dbReference type="Gene3D" id="3.30.420.10">
    <property type="entry name" value="Ribonuclease H-like superfamily/Ribonuclease H"/>
    <property type="match status" value="1"/>
</dbReference>
<dbReference type="InterPro" id="IPR012337">
    <property type="entry name" value="RNaseH-like_sf"/>
</dbReference>
<evidence type="ECO:0000259" key="1">
    <source>
        <dbReference type="PROSITE" id="PS50878"/>
    </source>
</evidence>
<dbReference type="RefSeq" id="XP_016488386.1">
    <property type="nucleotide sequence ID" value="XM_016632900.1"/>
</dbReference>
<dbReference type="PROSITE" id="PS50879">
    <property type="entry name" value="RNASE_H_1"/>
    <property type="match status" value="1"/>
</dbReference>
<dbReference type="PaxDb" id="4097-A0A1S4BHQ2"/>